<proteinExistence type="predicted"/>
<sequence>MPVPSSVRFNSGDEATDVSTAERLTVVKNKIRNVRVSLFIFLDMTDQMLNHSTRVNLRIQVSLRSEIGPENSGSYLDLEPTRTYEREHTPNSLEEGVELVLCYLEAAINRTATQVAGSPAPRRGDHESPAPRRGDCGDPKPERELFPLPPAEGECLLVSLPLLSPPGGEEQVLPLPPSPSPVSEGEPHQSPASEGELHQSPVIRVDYMPLPPLPPGDYTPLPAPPPGDYTPLTPPLPGDYTPPPPPSAGAEQQELPLPPQAGSQPTSPTVHHAQWFGPVDSTFEIEHRCEYFSRYLRTFHIDIEFWNLYTGLIQSQVLALSEQGDGDESAGHSAHKKKHKKHKKHKKKHHQEGGGHSCPSEALESDSGVVKPQLKLKIKLGGQTLGTKSVPTFTVVPEVNQSPSPLMIVDDEDEPTEGVPIEQYRAWLDEDSNLDPLPDVDSESLLGVPEDEEEKWLDALEKGELDDNGELKKEIDESLLTARQKALLHKQQSQPLLELPMGYKEKEMTEEMMQKREERARKRRLQAAKKAEENKNQTIERLTKTNKAKIKTMRERKSKQSQSPMVRYIDSFKGTTISYPYGVATPTVAKPCPLPTAVPCGVSGCLNVKKYSCSKTGIPLCSLECYKKNLLMQSLD</sequence>
<comment type="caution">
    <text evidence="4">The sequence shown here is derived from an EMBL/GenBank/DDBJ whole genome shotgun (WGS) entry which is preliminary data.</text>
</comment>
<dbReference type="InterPro" id="IPR006880">
    <property type="entry name" value="INO80B_C"/>
</dbReference>
<protein>
    <submittedName>
        <fullName evidence="4">IN80B protein</fullName>
    </submittedName>
</protein>
<evidence type="ECO:0000259" key="3">
    <source>
        <dbReference type="SMART" id="SM01406"/>
    </source>
</evidence>
<keyword evidence="1" id="KW-0175">Coiled coil</keyword>
<dbReference type="PANTHER" id="PTHR21561">
    <property type="entry name" value="INO80 COMPLEX SUBUNIT B"/>
    <property type="match status" value="1"/>
</dbReference>
<dbReference type="InterPro" id="IPR029523">
    <property type="entry name" value="INO80B/Ies2"/>
</dbReference>
<evidence type="ECO:0000256" key="2">
    <source>
        <dbReference type="SAM" id="MobiDB-lite"/>
    </source>
</evidence>
<feature type="region of interest" description="Disordered" evidence="2">
    <location>
        <begin position="160"/>
        <end position="273"/>
    </location>
</feature>
<feature type="coiled-coil region" evidence="1">
    <location>
        <begin position="515"/>
        <end position="548"/>
    </location>
</feature>
<dbReference type="Proteomes" id="UP001166093">
    <property type="component" value="Unassembled WGS sequence"/>
</dbReference>
<evidence type="ECO:0000313" key="5">
    <source>
        <dbReference type="Proteomes" id="UP001166093"/>
    </source>
</evidence>
<feature type="region of interest" description="Disordered" evidence="2">
    <location>
        <begin position="324"/>
        <end position="366"/>
    </location>
</feature>
<accession>A0ABS2XC69</accession>
<feature type="non-terminal residue" evidence="4">
    <location>
        <position position="1"/>
    </location>
</feature>
<feature type="compositionally biased region" description="Basic residues" evidence="2">
    <location>
        <begin position="333"/>
        <end position="350"/>
    </location>
</feature>
<dbReference type="PANTHER" id="PTHR21561:SF12">
    <property type="entry name" value="INO80 COMPLEX SUBUNIT B"/>
    <property type="match status" value="1"/>
</dbReference>
<feature type="region of interest" description="Disordered" evidence="2">
    <location>
        <begin position="72"/>
        <end position="91"/>
    </location>
</feature>
<dbReference type="SMART" id="SM01406">
    <property type="entry name" value="PAPA-1"/>
    <property type="match status" value="1"/>
</dbReference>
<dbReference type="CDD" id="cd23021">
    <property type="entry name" value="zf-HIT_IN80B"/>
    <property type="match status" value="1"/>
</dbReference>
<evidence type="ECO:0000313" key="4">
    <source>
        <dbReference type="EMBL" id="MBN3271835.1"/>
    </source>
</evidence>
<name>A0ABS2XC69_POLSP</name>
<reference evidence="4" key="1">
    <citation type="journal article" date="2021" name="Cell">
        <title>Tracing the genetic footprints of vertebrate landing in non-teleost ray-finned fishes.</title>
        <authorList>
            <person name="Bi X."/>
            <person name="Wang K."/>
            <person name="Yang L."/>
            <person name="Pan H."/>
            <person name="Jiang H."/>
            <person name="Wei Q."/>
            <person name="Fang M."/>
            <person name="Yu H."/>
            <person name="Zhu C."/>
            <person name="Cai Y."/>
            <person name="He Y."/>
            <person name="Gan X."/>
            <person name="Zeng H."/>
            <person name="Yu D."/>
            <person name="Zhu Y."/>
            <person name="Jiang H."/>
            <person name="Qiu Q."/>
            <person name="Yang H."/>
            <person name="Zhang Y.E."/>
            <person name="Wang W."/>
            <person name="Zhu M."/>
            <person name="He S."/>
            <person name="Zhang G."/>
        </authorList>
    </citation>
    <scope>NUCLEOTIDE SEQUENCE</scope>
    <source>
        <strain evidence="4">Pddl_001</strain>
    </source>
</reference>
<feature type="compositionally biased region" description="Low complexity" evidence="2">
    <location>
        <begin position="160"/>
        <end position="173"/>
    </location>
</feature>
<gene>
    <name evidence="4" type="primary">Ino80b_0</name>
    <name evidence="4" type="ORF">GTO93_0009202</name>
</gene>
<feature type="non-terminal residue" evidence="4">
    <location>
        <position position="636"/>
    </location>
</feature>
<feature type="compositionally biased region" description="Pro residues" evidence="2">
    <location>
        <begin position="209"/>
        <end position="247"/>
    </location>
</feature>
<organism evidence="4 5">
    <name type="scientific">Polyodon spathula</name>
    <name type="common">North American paddlefish</name>
    <name type="synonym">Squalus spathula</name>
    <dbReference type="NCBI Taxonomy" id="7913"/>
    <lineage>
        <taxon>Eukaryota</taxon>
        <taxon>Metazoa</taxon>
        <taxon>Chordata</taxon>
        <taxon>Craniata</taxon>
        <taxon>Vertebrata</taxon>
        <taxon>Euteleostomi</taxon>
        <taxon>Actinopterygii</taxon>
        <taxon>Chondrostei</taxon>
        <taxon>Acipenseriformes</taxon>
        <taxon>Polyodontidae</taxon>
        <taxon>Polyodon</taxon>
    </lineage>
</organism>
<feature type="compositionally biased region" description="Basic and acidic residues" evidence="2">
    <location>
        <begin position="79"/>
        <end position="89"/>
    </location>
</feature>
<evidence type="ECO:0000256" key="1">
    <source>
        <dbReference type="SAM" id="Coils"/>
    </source>
</evidence>
<dbReference type="EMBL" id="JAAWVQ010014125">
    <property type="protein sequence ID" value="MBN3271835.1"/>
    <property type="molecule type" value="Genomic_DNA"/>
</dbReference>
<dbReference type="InterPro" id="IPR007529">
    <property type="entry name" value="Znf_HIT"/>
</dbReference>
<dbReference type="Pfam" id="PF04438">
    <property type="entry name" value="zf-HIT"/>
    <property type="match status" value="1"/>
</dbReference>
<dbReference type="Pfam" id="PF04795">
    <property type="entry name" value="PAPA-1"/>
    <property type="match status" value="1"/>
</dbReference>
<feature type="compositionally biased region" description="Basic and acidic residues" evidence="2">
    <location>
        <begin position="122"/>
        <end position="145"/>
    </location>
</feature>
<feature type="domain" description="INO80 complex subunit B-like conserved region" evidence="3">
    <location>
        <begin position="511"/>
        <end position="583"/>
    </location>
</feature>
<feature type="region of interest" description="Disordered" evidence="2">
    <location>
        <begin position="113"/>
        <end position="148"/>
    </location>
</feature>
<keyword evidence="5" id="KW-1185">Reference proteome</keyword>